<dbReference type="GO" id="GO:0005768">
    <property type="term" value="C:endosome"/>
    <property type="evidence" value="ECO:0007669"/>
    <property type="project" value="TreeGrafter"/>
</dbReference>
<dbReference type="GO" id="GO:0005524">
    <property type="term" value="F:ATP binding"/>
    <property type="evidence" value="ECO:0007669"/>
    <property type="project" value="UniProtKB-UniRule"/>
</dbReference>
<feature type="compositionally biased region" description="Basic and acidic residues" evidence="6">
    <location>
        <begin position="80"/>
        <end position="89"/>
    </location>
</feature>
<evidence type="ECO:0000256" key="1">
    <source>
        <dbReference type="ARBA" id="ARBA00022679"/>
    </source>
</evidence>
<organism evidence="7 8">
    <name type="scientific">Heterorhabditis bacteriophora</name>
    <name type="common">Entomopathogenic nematode worm</name>
    <dbReference type="NCBI Taxonomy" id="37862"/>
    <lineage>
        <taxon>Eukaryota</taxon>
        <taxon>Metazoa</taxon>
        <taxon>Ecdysozoa</taxon>
        <taxon>Nematoda</taxon>
        <taxon>Chromadorea</taxon>
        <taxon>Rhabditida</taxon>
        <taxon>Rhabditina</taxon>
        <taxon>Rhabditomorpha</taxon>
        <taxon>Strongyloidea</taxon>
        <taxon>Heterorhabditidae</taxon>
        <taxon>Heterorhabditis</taxon>
    </lineage>
</organism>
<feature type="region of interest" description="Disordered" evidence="6">
    <location>
        <begin position="80"/>
        <end position="101"/>
    </location>
</feature>
<name>A0A1I7XR08_HETBA</name>
<keyword evidence="4 5" id="KW-0067">ATP-binding</keyword>
<dbReference type="GO" id="GO:0005802">
    <property type="term" value="C:trans-Golgi network"/>
    <property type="evidence" value="ECO:0007669"/>
    <property type="project" value="TreeGrafter"/>
</dbReference>
<evidence type="ECO:0000256" key="4">
    <source>
        <dbReference type="ARBA" id="ARBA00022840"/>
    </source>
</evidence>
<feature type="region of interest" description="Disordered" evidence="6">
    <location>
        <begin position="1"/>
        <end position="66"/>
    </location>
</feature>
<keyword evidence="1 5" id="KW-0808">Transferase</keyword>
<keyword evidence="7" id="KW-1185">Reference proteome</keyword>
<reference evidence="8" key="1">
    <citation type="submission" date="2016-11" db="UniProtKB">
        <authorList>
            <consortium name="WormBaseParasite"/>
        </authorList>
    </citation>
    <scope>IDENTIFICATION</scope>
</reference>
<dbReference type="GO" id="GO:0007030">
    <property type="term" value="P:Golgi organization"/>
    <property type="evidence" value="ECO:0007669"/>
    <property type="project" value="TreeGrafter"/>
</dbReference>
<dbReference type="Proteomes" id="UP000095283">
    <property type="component" value="Unplaced"/>
</dbReference>
<comment type="similarity">
    <text evidence="5">Belongs to the PI3/PI4-kinase family. Type II PI4K subfamily.</text>
</comment>
<dbReference type="EC" id="2.7.1.67" evidence="5"/>
<sequence length="146" mass="16074">MDRSKFDTSNVPESSTLRNVGMRASLSCNSESEGDFGDENVGLLNNTKKKGKNMERTPLLHRPISSADPATLEFGRRLERENDEHRMSSDDEAIMTGGEQYGSTTGADFKAIVDEAIRAIHKGVFPERIAQGSSGSYFVKNMQGVR</sequence>
<dbReference type="GO" id="GO:0046854">
    <property type="term" value="P:phosphatidylinositol phosphate biosynthetic process"/>
    <property type="evidence" value="ECO:0007669"/>
    <property type="project" value="UniProtKB-UniRule"/>
</dbReference>
<keyword evidence="2 5" id="KW-0547">Nucleotide-binding</keyword>
<dbReference type="InterPro" id="IPR039756">
    <property type="entry name" value="Lsb6/PI4K2"/>
</dbReference>
<evidence type="ECO:0000256" key="2">
    <source>
        <dbReference type="ARBA" id="ARBA00022741"/>
    </source>
</evidence>
<dbReference type="GO" id="GO:0007032">
    <property type="term" value="P:endosome organization"/>
    <property type="evidence" value="ECO:0007669"/>
    <property type="project" value="TreeGrafter"/>
</dbReference>
<evidence type="ECO:0000256" key="5">
    <source>
        <dbReference type="RuleBase" id="RU367084"/>
    </source>
</evidence>
<evidence type="ECO:0000256" key="6">
    <source>
        <dbReference type="SAM" id="MobiDB-lite"/>
    </source>
</evidence>
<dbReference type="WBParaSite" id="Hba_19925">
    <property type="protein sequence ID" value="Hba_19925"/>
    <property type="gene ID" value="Hba_19925"/>
</dbReference>
<evidence type="ECO:0000313" key="8">
    <source>
        <dbReference type="WBParaSite" id="Hba_19925"/>
    </source>
</evidence>
<dbReference type="GO" id="GO:0004430">
    <property type="term" value="F:1-phosphatidylinositol 4-kinase activity"/>
    <property type="evidence" value="ECO:0007669"/>
    <property type="project" value="UniProtKB-UniRule"/>
</dbReference>
<feature type="compositionally biased region" description="Polar residues" evidence="6">
    <location>
        <begin position="7"/>
        <end position="18"/>
    </location>
</feature>
<dbReference type="PANTHER" id="PTHR12865">
    <property type="entry name" value="PHOSPHATIDYLINOSITOL 4-KINASE TYPE-II"/>
    <property type="match status" value="1"/>
</dbReference>
<dbReference type="AlphaFoldDB" id="A0A1I7XR08"/>
<protein>
    <recommendedName>
        <fullName evidence="5">Phosphatidylinositol 4-kinase type 2</fullName>
        <ecNumber evidence="5">2.7.1.67</ecNumber>
    </recommendedName>
</protein>
<dbReference type="GO" id="GO:0005886">
    <property type="term" value="C:plasma membrane"/>
    <property type="evidence" value="ECO:0007669"/>
    <property type="project" value="TreeGrafter"/>
</dbReference>
<evidence type="ECO:0000256" key="3">
    <source>
        <dbReference type="ARBA" id="ARBA00022777"/>
    </source>
</evidence>
<accession>A0A1I7XR08</accession>
<evidence type="ECO:0000313" key="7">
    <source>
        <dbReference type="Proteomes" id="UP000095283"/>
    </source>
</evidence>
<comment type="subcellular location">
    <subcellularLocation>
        <location evidence="5">Membrane</location>
        <topology evidence="5">Peripheral membrane protein</topology>
    </subcellularLocation>
</comment>
<proteinExistence type="inferred from homology"/>
<keyword evidence="5" id="KW-0472">Membrane</keyword>
<comment type="catalytic activity">
    <reaction evidence="5">
        <text>a 1,2-diacyl-sn-glycero-3-phospho-(1D-myo-inositol) + ATP = a 1,2-diacyl-sn-glycero-3-phospho-(1D-myo-inositol 4-phosphate) + ADP + H(+)</text>
        <dbReference type="Rhea" id="RHEA:19877"/>
        <dbReference type="ChEBI" id="CHEBI:15378"/>
        <dbReference type="ChEBI" id="CHEBI:30616"/>
        <dbReference type="ChEBI" id="CHEBI:57880"/>
        <dbReference type="ChEBI" id="CHEBI:58178"/>
        <dbReference type="ChEBI" id="CHEBI:456216"/>
        <dbReference type="EC" id="2.7.1.67"/>
    </reaction>
</comment>
<keyword evidence="3 5" id="KW-0418">Kinase</keyword>
<dbReference type="PANTHER" id="PTHR12865:SF1">
    <property type="entry name" value="PHOSPHATIDYLINOSITOL 4-KINASE TYPE 2"/>
    <property type="match status" value="1"/>
</dbReference>
<dbReference type="GO" id="GO:0005765">
    <property type="term" value="C:lysosomal membrane"/>
    <property type="evidence" value="ECO:0007669"/>
    <property type="project" value="TreeGrafter"/>
</dbReference>